<reference evidence="9 10" key="1">
    <citation type="submission" date="2016-03" db="EMBL/GenBank/DDBJ databases">
        <authorList>
            <person name="Ploux O."/>
        </authorList>
    </citation>
    <scope>NUCLEOTIDE SEQUENCE [LARGE SCALE GENOMIC DNA]</scope>
    <source>
        <strain evidence="9 10">UAMH 11012</strain>
    </source>
</reference>
<evidence type="ECO:0000256" key="2">
    <source>
        <dbReference type="ARBA" id="ARBA00022448"/>
    </source>
</evidence>
<keyword evidence="4 7" id="KW-1133">Transmembrane helix</keyword>
<proteinExistence type="inferred from homology"/>
<dbReference type="FunFam" id="1.20.1250.20:FF:000064">
    <property type="entry name" value="MFS allantoate transporter"/>
    <property type="match status" value="1"/>
</dbReference>
<evidence type="ECO:0000256" key="5">
    <source>
        <dbReference type="ARBA" id="ARBA00023136"/>
    </source>
</evidence>
<evidence type="ECO:0000256" key="7">
    <source>
        <dbReference type="SAM" id="Phobius"/>
    </source>
</evidence>
<evidence type="ECO:0000256" key="6">
    <source>
        <dbReference type="ARBA" id="ARBA00037968"/>
    </source>
</evidence>
<sequence length="512" mass="56918">MSSPIEKVPSVVRANTIDNEKGELTLDRNADLGLQHLAKHGRVEYTPEEEAAVRWRIDLCLMPILAITFGLQYLDKVTISYAAVYGMRKDLNLVGTQYSWANSIFYFGYLVGEIPSNYLMQKLPIGKFASMNLFIWGVLVMLCAVTKNFAGLAVVRFLMGVFESCIGPCWVTVTAMFYKGQEQGTRCTAWYFMVGVAAIVGGLLSYGIGHVESVTVKQWQLVFLICGGFTVAWSVIVFLFPPDSPLNAKFLNERQRSIAIERLRSNRTGIKSSQFKWHQAKEALRDPQVWIITFWAGISNLLNIGGSFLPLIIQEMGFSGLTTTLLTLPVGGTECVAMIVAGGLSWYFTNGRTVIIFFVSLPTLVGTVLLQVLPQSATWGRCVGVWFLLCVPASYAILLSLISSNVAGFSKKITTTFLVFVFFCVGNIVSPQLFITSEAPHYGTGCRAMLVAICLCQALSVGLGCYYWFENKRRDGILAAAPREVVDAASTEDEEFLDRTDREDSLKFRYRW</sequence>
<feature type="transmembrane region" description="Helical" evidence="7">
    <location>
        <begin position="133"/>
        <end position="151"/>
    </location>
</feature>
<feature type="transmembrane region" description="Helical" evidence="7">
    <location>
        <begin position="385"/>
        <end position="403"/>
    </location>
</feature>
<dbReference type="Proteomes" id="UP000184330">
    <property type="component" value="Unassembled WGS sequence"/>
</dbReference>
<dbReference type="Gene3D" id="1.20.1250.20">
    <property type="entry name" value="MFS general substrate transporter like domains"/>
    <property type="match status" value="2"/>
</dbReference>
<dbReference type="OrthoDB" id="6730379at2759"/>
<feature type="transmembrane region" description="Helical" evidence="7">
    <location>
        <begin position="354"/>
        <end position="373"/>
    </location>
</feature>
<evidence type="ECO:0000313" key="9">
    <source>
        <dbReference type="EMBL" id="CZR56858.1"/>
    </source>
</evidence>
<dbReference type="AlphaFoldDB" id="A0A1L7WVT0"/>
<feature type="transmembrane region" description="Helical" evidence="7">
    <location>
        <begin position="221"/>
        <end position="240"/>
    </location>
</feature>
<dbReference type="PANTHER" id="PTHR43791">
    <property type="entry name" value="PERMEASE-RELATED"/>
    <property type="match status" value="1"/>
</dbReference>
<feature type="domain" description="Major facilitator superfamily (MFS) profile" evidence="8">
    <location>
        <begin position="61"/>
        <end position="512"/>
    </location>
</feature>
<dbReference type="SUPFAM" id="SSF103473">
    <property type="entry name" value="MFS general substrate transporter"/>
    <property type="match status" value="1"/>
</dbReference>
<name>A0A1L7WVT0_9HELO</name>
<feature type="transmembrane region" description="Helical" evidence="7">
    <location>
        <begin position="190"/>
        <end position="209"/>
    </location>
</feature>
<evidence type="ECO:0000256" key="3">
    <source>
        <dbReference type="ARBA" id="ARBA00022692"/>
    </source>
</evidence>
<keyword evidence="10" id="KW-1185">Reference proteome</keyword>
<dbReference type="InterPro" id="IPR020846">
    <property type="entry name" value="MFS_dom"/>
</dbReference>
<dbReference type="Pfam" id="PF07690">
    <property type="entry name" value="MFS_1"/>
    <property type="match status" value="1"/>
</dbReference>
<protein>
    <submittedName>
        <fullName evidence="9">Related to permease of the major facilitator superfamily</fullName>
    </submittedName>
</protein>
<keyword evidence="2" id="KW-0813">Transport</keyword>
<accession>A0A1L7WVT0</accession>
<comment type="subcellular location">
    <subcellularLocation>
        <location evidence="1">Membrane</location>
        <topology evidence="1">Multi-pass membrane protein</topology>
    </subcellularLocation>
</comment>
<evidence type="ECO:0000313" key="10">
    <source>
        <dbReference type="Proteomes" id="UP000184330"/>
    </source>
</evidence>
<feature type="transmembrane region" description="Helical" evidence="7">
    <location>
        <begin position="415"/>
        <end position="435"/>
    </location>
</feature>
<dbReference type="EMBL" id="FJOG01000009">
    <property type="protein sequence ID" value="CZR56858.1"/>
    <property type="molecule type" value="Genomic_DNA"/>
</dbReference>
<evidence type="ECO:0000256" key="1">
    <source>
        <dbReference type="ARBA" id="ARBA00004141"/>
    </source>
</evidence>
<feature type="transmembrane region" description="Helical" evidence="7">
    <location>
        <begin position="289"/>
        <end position="313"/>
    </location>
</feature>
<feature type="transmembrane region" description="Helical" evidence="7">
    <location>
        <begin position="325"/>
        <end position="347"/>
    </location>
</feature>
<organism evidence="9 10">
    <name type="scientific">Phialocephala subalpina</name>
    <dbReference type="NCBI Taxonomy" id="576137"/>
    <lineage>
        <taxon>Eukaryota</taxon>
        <taxon>Fungi</taxon>
        <taxon>Dikarya</taxon>
        <taxon>Ascomycota</taxon>
        <taxon>Pezizomycotina</taxon>
        <taxon>Leotiomycetes</taxon>
        <taxon>Helotiales</taxon>
        <taxon>Mollisiaceae</taxon>
        <taxon>Phialocephala</taxon>
        <taxon>Phialocephala fortinii species complex</taxon>
    </lineage>
</organism>
<evidence type="ECO:0000256" key="4">
    <source>
        <dbReference type="ARBA" id="ARBA00022989"/>
    </source>
</evidence>
<keyword evidence="5 7" id="KW-0472">Membrane</keyword>
<dbReference type="GO" id="GO:0016020">
    <property type="term" value="C:membrane"/>
    <property type="evidence" value="ECO:0007669"/>
    <property type="project" value="UniProtKB-SubCell"/>
</dbReference>
<dbReference type="PANTHER" id="PTHR43791:SF70">
    <property type="entry name" value="MAJOR FACILITATOR SUPERFAMILY (MFS) PROFILE DOMAIN-CONTAINING PROTEIN"/>
    <property type="match status" value="1"/>
</dbReference>
<gene>
    <name evidence="9" type="ORF">PAC_06747</name>
</gene>
<dbReference type="GO" id="GO:0022857">
    <property type="term" value="F:transmembrane transporter activity"/>
    <property type="evidence" value="ECO:0007669"/>
    <property type="project" value="InterPro"/>
</dbReference>
<dbReference type="InterPro" id="IPR011701">
    <property type="entry name" value="MFS"/>
</dbReference>
<evidence type="ECO:0000259" key="8">
    <source>
        <dbReference type="PROSITE" id="PS50850"/>
    </source>
</evidence>
<feature type="transmembrane region" description="Helical" evidence="7">
    <location>
        <begin position="94"/>
        <end position="112"/>
    </location>
</feature>
<dbReference type="PROSITE" id="PS50850">
    <property type="entry name" value="MFS"/>
    <property type="match status" value="1"/>
</dbReference>
<feature type="transmembrane region" description="Helical" evidence="7">
    <location>
        <begin position="447"/>
        <end position="469"/>
    </location>
</feature>
<keyword evidence="3 7" id="KW-0812">Transmembrane</keyword>
<comment type="similarity">
    <text evidence="6">Belongs to the major facilitator superfamily. Allantoate permease family.</text>
</comment>
<dbReference type="InterPro" id="IPR036259">
    <property type="entry name" value="MFS_trans_sf"/>
</dbReference>